<accession>A0A154L2C6</accession>
<protein>
    <submittedName>
        <fullName evidence="3">NADPH:quinone oxidoreductase</fullName>
    </submittedName>
</protein>
<dbReference type="InterPro" id="IPR002364">
    <property type="entry name" value="Quin_OxRdtase/zeta-crystal_CS"/>
</dbReference>
<keyword evidence="1" id="KW-0560">Oxidoreductase</keyword>
<feature type="domain" description="Enoyl reductase (ER)" evidence="2">
    <location>
        <begin position="10"/>
        <end position="304"/>
    </location>
</feature>
<dbReference type="GO" id="GO:0016491">
    <property type="term" value="F:oxidoreductase activity"/>
    <property type="evidence" value="ECO:0007669"/>
    <property type="project" value="UniProtKB-KW"/>
</dbReference>
<dbReference type="OrthoDB" id="9792321at2"/>
<comment type="caution">
    <text evidence="3">The sequence shown here is derived from an EMBL/GenBank/DDBJ whole genome shotgun (WGS) entry which is preliminary data.</text>
</comment>
<dbReference type="InterPro" id="IPR013154">
    <property type="entry name" value="ADH-like_N"/>
</dbReference>
<name>A0A154L2C6_9PROT</name>
<dbReference type="PANTHER" id="PTHR11695">
    <property type="entry name" value="ALCOHOL DEHYDROGENASE RELATED"/>
    <property type="match status" value="1"/>
</dbReference>
<evidence type="ECO:0000313" key="3">
    <source>
        <dbReference type="EMBL" id="KZB62209.1"/>
    </source>
</evidence>
<dbReference type="Proteomes" id="UP000076335">
    <property type="component" value="Unassembled WGS sequence"/>
</dbReference>
<dbReference type="Pfam" id="PF13602">
    <property type="entry name" value="ADH_zinc_N_2"/>
    <property type="match status" value="1"/>
</dbReference>
<gene>
    <name evidence="3" type="ORF">AUP42_04450</name>
</gene>
<dbReference type="InterPro" id="IPR036291">
    <property type="entry name" value="NAD(P)-bd_dom_sf"/>
</dbReference>
<evidence type="ECO:0000313" key="4">
    <source>
        <dbReference type="Proteomes" id="UP000076335"/>
    </source>
</evidence>
<dbReference type="RefSeq" id="WP_062952787.1">
    <property type="nucleotide sequence ID" value="NZ_LPVY01000021.1"/>
</dbReference>
<reference evidence="3 4" key="1">
    <citation type="submission" date="2015-12" db="EMBL/GenBank/DDBJ databases">
        <title>Genome sequence of Thalassospira lucentensis MCCC 1A02072.</title>
        <authorList>
            <person name="Lu L."/>
            <person name="Lai Q."/>
            <person name="Shao Z."/>
            <person name="Qian P."/>
        </authorList>
    </citation>
    <scope>NUCLEOTIDE SEQUENCE [LARGE SCALE GENOMIC DNA]</scope>
    <source>
        <strain evidence="3 4">MCCC 1A02072</strain>
    </source>
</reference>
<dbReference type="Gene3D" id="3.40.50.720">
    <property type="entry name" value="NAD(P)-binding Rossmann-like Domain"/>
    <property type="match status" value="1"/>
</dbReference>
<dbReference type="SUPFAM" id="SSF51735">
    <property type="entry name" value="NAD(P)-binding Rossmann-fold domains"/>
    <property type="match status" value="1"/>
</dbReference>
<sequence>MKAVRLDDYNTAPVIRDIATPEIGPEDVLVRVGAAALNPLDVKLQSGVLQGYFPLEFRYTMGSDISGMIEDVGANVIGWQKGDKVIARLDPVAGGAFAGFACVPANYLVKLPEDMPLEVAAGIPTAAGTAWQVLFEMGDLGVGQTVLIHAGAGGVGSFAIQFARAAGARVIATASGDGIDIARTLGADQVIDYRHADFAEMLSDIDLVIDSIGGETQQKSFGVLRSGGRLLSLVAPPDEALAHAHNVNAQFVFHMSDGERLARVVSAIHENKVKVLIDRTVPIDQFGDAFTRQASGRVRGKIIVTMV</sequence>
<dbReference type="InterPro" id="IPR011032">
    <property type="entry name" value="GroES-like_sf"/>
</dbReference>
<proteinExistence type="predicted"/>
<dbReference type="Gene3D" id="3.90.180.10">
    <property type="entry name" value="Medium-chain alcohol dehydrogenases, catalytic domain"/>
    <property type="match status" value="1"/>
</dbReference>
<dbReference type="CDD" id="cd05289">
    <property type="entry name" value="MDR_like_2"/>
    <property type="match status" value="1"/>
</dbReference>
<dbReference type="InterPro" id="IPR050700">
    <property type="entry name" value="YIM1/Zinc_Alcohol_DH_Fams"/>
</dbReference>
<evidence type="ECO:0000256" key="1">
    <source>
        <dbReference type="ARBA" id="ARBA00023002"/>
    </source>
</evidence>
<dbReference type="AlphaFoldDB" id="A0A154L2C6"/>
<dbReference type="EMBL" id="LPVY01000021">
    <property type="protein sequence ID" value="KZB62209.1"/>
    <property type="molecule type" value="Genomic_DNA"/>
</dbReference>
<dbReference type="Pfam" id="PF08240">
    <property type="entry name" value="ADH_N"/>
    <property type="match status" value="1"/>
</dbReference>
<evidence type="ECO:0000259" key="2">
    <source>
        <dbReference type="SMART" id="SM00829"/>
    </source>
</evidence>
<dbReference type="PROSITE" id="PS01162">
    <property type="entry name" value="QOR_ZETA_CRYSTAL"/>
    <property type="match status" value="1"/>
</dbReference>
<dbReference type="SUPFAM" id="SSF50129">
    <property type="entry name" value="GroES-like"/>
    <property type="match status" value="1"/>
</dbReference>
<dbReference type="GO" id="GO:0008270">
    <property type="term" value="F:zinc ion binding"/>
    <property type="evidence" value="ECO:0007669"/>
    <property type="project" value="InterPro"/>
</dbReference>
<dbReference type="InterPro" id="IPR020843">
    <property type="entry name" value="ER"/>
</dbReference>
<organism evidence="3 4">
    <name type="scientific">Thalassospira lucentensis</name>
    <dbReference type="NCBI Taxonomy" id="168935"/>
    <lineage>
        <taxon>Bacteria</taxon>
        <taxon>Pseudomonadati</taxon>
        <taxon>Pseudomonadota</taxon>
        <taxon>Alphaproteobacteria</taxon>
        <taxon>Rhodospirillales</taxon>
        <taxon>Thalassospiraceae</taxon>
        <taxon>Thalassospira</taxon>
    </lineage>
</organism>
<dbReference type="PANTHER" id="PTHR11695:SF294">
    <property type="entry name" value="RETICULON-4-INTERACTING PROTEIN 1, MITOCHONDRIAL"/>
    <property type="match status" value="1"/>
</dbReference>
<dbReference type="SMART" id="SM00829">
    <property type="entry name" value="PKS_ER"/>
    <property type="match status" value="1"/>
</dbReference>